<reference evidence="7" key="1">
    <citation type="journal article" date="2020" name="Stud. Mycol.">
        <title>101 Dothideomycetes genomes: a test case for predicting lifestyles and emergence of pathogens.</title>
        <authorList>
            <person name="Haridas S."/>
            <person name="Albert R."/>
            <person name="Binder M."/>
            <person name="Bloem J."/>
            <person name="Labutti K."/>
            <person name="Salamov A."/>
            <person name="Andreopoulos B."/>
            <person name="Baker S."/>
            <person name="Barry K."/>
            <person name="Bills G."/>
            <person name="Bluhm B."/>
            <person name="Cannon C."/>
            <person name="Castanera R."/>
            <person name="Culley D."/>
            <person name="Daum C."/>
            <person name="Ezra D."/>
            <person name="Gonzalez J."/>
            <person name="Henrissat B."/>
            <person name="Kuo A."/>
            <person name="Liang C."/>
            <person name="Lipzen A."/>
            <person name="Lutzoni F."/>
            <person name="Magnuson J."/>
            <person name="Mondo S."/>
            <person name="Nolan M."/>
            <person name="Ohm R."/>
            <person name="Pangilinan J."/>
            <person name="Park H.-J."/>
            <person name="Ramirez L."/>
            <person name="Alfaro M."/>
            <person name="Sun H."/>
            <person name="Tritt A."/>
            <person name="Yoshinaga Y."/>
            <person name="Zwiers L.-H."/>
            <person name="Turgeon B."/>
            <person name="Goodwin S."/>
            <person name="Spatafora J."/>
            <person name="Crous P."/>
            <person name="Grigoriev I."/>
        </authorList>
    </citation>
    <scope>NUCLEOTIDE SEQUENCE</scope>
    <source>
        <strain evidence="7">CBS 113979</strain>
    </source>
</reference>
<evidence type="ECO:0000256" key="3">
    <source>
        <dbReference type="ARBA" id="ARBA00023163"/>
    </source>
</evidence>
<dbReference type="SMART" id="SM00906">
    <property type="entry name" value="Fungal_trans"/>
    <property type="match status" value="1"/>
</dbReference>
<dbReference type="OrthoDB" id="2571985at2759"/>
<gene>
    <name evidence="7" type="ORF">K402DRAFT_457090</name>
</gene>
<sequence length="657" mass="73628">MDPPPAVPSPQSTSATNAPARPRRPRAVQACNYCRSKKYRCDGAYPCSPCRKHGAECVFKSPQAGGAAVVTYSQSYVKSLEQRLAAAEASLAQFGSRNGTPGPIPSPQPEQKGSNEPLTLSPSSSRTHTSADQPRNQSRELDSDRENEVMNINPLTREVEFHGGSSSVAFLDRVREQYGERSRQTPNETHSESASTARALNNDQFTAQQDSASEWNDAIEHQFFSPHTYVFLDTYFHNLHYIHPILDQGSFLRRCEDLWSGHPERQSRSFIALYFSVSALGALIRTWTEVKINGMGRFEWSRMLFDRAIMALGKAGSLNDLEAVQALILVAKVCQNELNPNLAYTYLGLATRKALSIGLNRDVFVQSGQNAHQPDKATLSKTWWGLYSLEVELSFALGRPDGAGPSLFHNRPVPPLEDSESDILAATLGLANIMRETAVRVYLVRASLNEKLDRAFEIQKEIDSCIVKLPSRIRPSGDRTVENRTILGDPDWARVQRLAVTIRFNNVQMLLFRPFILEASKLKEADTMPQKMEEAIELCTTSAVTTIETIFEAFRLHAFFRTWWYNITYLTFAASIILYRAAQPPRSEKPTPDYVLLINKTLNILEVMDESIVARNTAEVLRKLLAGLRRRTGHDSDSAIDRSTPARSIMNDTLTRE</sequence>
<dbReference type="InterPro" id="IPR036864">
    <property type="entry name" value="Zn2-C6_fun-type_DNA-bd_sf"/>
</dbReference>
<evidence type="ECO:0000256" key="5">
    <source>
        <dbReference type="SAM" id="MobiDB-lite"/>
    </source>
</evidence>
<dbReference type="GO" id="GO:0006351">
    <property type="term" value="P:DNA-templated transcription"/>
    <property type="evidence" value="ECO:0007669"/>
    <property type="project" value="InterPro"/>
</dbReference>
<accession>A0A6G1GP63</accession>
<dbReference type="Proteomes" id="UP000800041">
    <property type="component" value="Unassembled WGS sequence"/>
</dbReference>
<evidence type="ECO:0000256" key="2">
    <source>
        <dbReference type="ARBA" id="ARBA00023015"/>
    </source>
</evidence>
<dbReference type="Pfam" id="PF00172">
    <property type="entry name" value="Zn_clus"/>
    <property type="match status" value="1"/>
</dbReference>
<name>A0A6G1GP63_9PEZI</name>
<dbReference type="CDD" id="cd12148">
    <property type="entry name" value="fungal_TF_MHR"/>
    <property type="match status" value="1"/>
</dbReference>
<evidence type="ECO:0000313" key="8">
    <source>
        <dbReference type="Proteomes" id="UP000800041"/>
    </source>
</evidence>
<evidence type="ECO:0000256" key="1">
    <source>
        <dbReference type="ARBA" id="ARBA00022723"/>
    </source>
</evidence>
<organism evidence="7 8">
    <name type="scientific">Aulographum hederae CBS 113979</name>
    <dbReference type="NCBI Taxonomy" id="1176131"/>
    <lineage>
        <taxon>Eukaryota</taxon>
        <taxon>Fungi</taxon>
        <taxon>Dikarya</taxon>
        <taxon>Ascomycota</taxon>
        <taxon>Pezizomycotina</taxon>
        <taxon>Dothideomycetes</taxon>
        <taxon>Pleosporomycetidae</taxon>
        <taxon>Aulographales</taxon>
        <taxon>Aulographaceae</taxon>
    </lineage>
</organism>
<dbReference type="PANTHER" id="PTHR47424">
    <property type="entry name" value="REGULATORY PROTEIN GAL4"/>
    <property type="match status" value="1"/>
</dbReference>
<dbReference type="EMBL" id="ML977181">
    <property type="protein sequence ID" value="KAF1982743.1"/>
    <property type="molecule type" value="Genomic_DNA"/>
</dbReference>
<dbReference type="GO" id="GO:0008270">
    <property type="term" value="F:zinc ion binding"/>
    <property type="evidence" value="ECO:0007669"/>
    <property type="project" value="InterPro"/>
</dbReference>
<dbReference type="InterPro" id="IPR001138">
    <property type="entry name" value="Zn2Cys6_DnaBD"/>
</dbReference>
<protein>
    <recommendedName>
        <fullName evidence="6">Zn(2)-C6 fungal-type domain-containing protein</fullName>
    </recommendedName>
</protein>
<dbReference type="Pfam" id="PF04082">
    <property type="entry name" value="Fungal_trans"/>
    <property type="match status" value="1"/>
</dbReference>
<keyword evidence="3" id="KW-0804">Transcription</keyword>
<dbReference type="GO" id="GO:0000978">
    <property type="term" value="F:RNA polymerase II cis-regulatory region sequence-specific DNA binding"/>
    <property type="evidence" value="ECO:0007669"/>
    <property type="project" value="TreeGrafter"/>
</dbReference>
<evidence type="ECO:0000313" key="7">
    <source>
        <dbReference type="EMBL" id="KAF1982743.1"/>
    </source>
</evidence>
<dbReference type="InterPro" id="IPR051127">
    <property type="entry name" value="Fungal_SecMet_Regulators"/>
</dbReference>
<dbReference type="SMART" id="SM00066">
    <property type="entry name" value="GAL4"/>
    <property type="match status" value="1"/>
</dbReference>
<dbReference type="Gene3D" id="4.10.240.10">
    <property type="entry name" value="Zn(2)-C6 fungal-type DNA-binding domain"/>
    <property type="match status" value="1"/>
</dbReference>
<dbReference type="SUPFAM" id="SSF57701">
    <property type="entry name" value="Zn2/Cys6 DNA-binding domain"/>
    <property type="match status" value="1"/>
</dbReference>
<dbReference type="GO" id="GO:0000435">
    <property type="term" value="P:positive regulation of transcription from RNA polymerase II promoter by galactose"/>
    <property type="evidence" value="ECO:0007669"/>
    <property type="project" value="TreeGrafter"/>
</dbReference>
<dbReference type="GO" id="GO:0000981">
    <property type="term" value="F:DNA-binding transcription factor activity, RNA polymerase II-specific"/>
    <property type="evidence" value="ECO:0007669"/>
    <property type="project" value="InterPro"/>
</dbReference>
<evidence type="ECO:0000256" key="4">
    <source>
        <dbReference type="ARBA" id="ARBA00023242"/>
    </source>
</evidence>
<dbReference type="PROSITE" id="PS50048">
    <property type="entry name" value="ZN2_CY6_FUNGAL_2"/>
    <property type="match status" value="1"/>
</dbReference>
<keyword evidence="8" id="KW-1185">Reference proteome</keyword>
<feature type="domain" description="Zn(2)-C6 fungal-type" evidence="6">
    <location>
        <begin position="30"/>
        <end position="59"/>
    </location>
</feature>
<feature type="compositionally biased region" description="Basic and acidic residues" evidence="5">
    <location>
        <begin position="137"/>
        <end position="147"/>
    </location>
</feature>
<evidence type="ECO:0000259" key="6">
    <source>
        <dbReference type="PROSITE" id="PS50048"/>
    </source>
</evidence>
<keyword evidence="1" id="KW-0479">Metal-binding</keyword>
<dbReference type="PANTHER" id="PTHR47424:SF15">
    <property type="entry name" value="ZN(II)2CYS6 TRANSCRIPTION FACTOR (EUROFUNG)"/>
    <property type="match status" value="1"/>
</dbReference>
<dbReference type="CDD" id="cd00067">
    <property type="entry name" value="GAL4"/>
    <property type="match status" value="1"/>
</dbReference>
<keyword evidence="4" id="KW-0539">Nucleus</keyword>
<dbReference type="InterPro" id="IPR007219">
    <property type="entry name" value="XnlR_reg_dom"/>
</dbReference>
<dbReference type="PROSITE" id="PS00463">
    <property type="entry name" value="ZN2_CY6_FUNGAL_1"/>
    <property type="match status" value="1"/>
</dbReference>
<dbReference type="GO" id="GO:0005634">
    <property type="term" value="C:nucleus"/>
    <property type="evidence" value="ECO:0007669"/>
    <property type="project" value="TreeGrafter"/>
</dbReference>
<keyword evidence="2" id="KW-0805">Transcription regulation</keyword>
<dbReference type="AlphaFoldDB" id="A0A6G1GP63"/>
<proteinExistence type="predicted"/>
<feature type="region of interest" description="Disordered" evidence="5">
    <location>
        <begin position="94"/>
        <end position="147"/>
    </location>
</feature>
<feature type="region of interest" description="Disordered" evidence="5">
    <location>
        <begin position="1"/>
        <end position="26"/>
    </location>
</feature>
<feature type="compositionally biased region" description="Polar residues" evidence="5">
    <location>
        <begin position="109"/>
        <end position="136"/>
    </location>
</feature>